<evidence type="ECO:0000256" key="2">
    <source>
        <dbReference type="ARBA" id="ARBA00022617"/>
    </source>
</evidence>
<dbReference type="KEGG" id="slt:Slit_1261"/>
<evidence type="ECO:0000256" key="5">
    <source>
        <dbReference type="ARBA" id="ARBA00034496"/>
    </source>
</evidence>
<dbReference type="STRING" id="580332.Slit_1261"/>
<dbReference type="InterPro" id="IPR044203">
    <property type="entry name" value="GlbO/GLB3-like"/>
</dbReference>
<accession>D5CRB2</accession>
<gene>
    <name evidence="6" type="ordered locus">Slit_1261</name>
</gene>
<comment type="similarity">
    <text evidence="5">Belongs to the truncated hemoglobin family. Group II subfamily.</text>
</comment>
<dbReference type="RefSeq" id="WP_013029396.1">
    <property type="nucleotide sequence ID" value="NC_013959.1"/>
</dbReference>
<dbReference type="GO" id="GO:0020037">
    <property type="term" value="F:heme binding"/>
    <property type="evidence" value="ECO:0007669"/>
    <property type="project" value="InterPro"/>
</dbReference>
<evidence type="ECO:0000313" key="6">
    <source>
        <dbReference type="EMBL" id="ADE11498.1"/>
    </source>
</evidence>
<dbReference type="PANTHER" id="PTHR47366">
    <property type="entry name" value="TWO-ON-TWO HEMOGLOBIN-3"/>
    <property type="match status" value="1"/>
</dbReference>
<evidence type="ECO:0000256" key="4">
    <source>
        <dbReference type="ARBA" id="ARBA00023004"/>
    </source>
</evidence>
<evidence type="ECO:0000256" key="3">
    <source>
        <dbReference type="ARBA" id="ARBA00022723"/>
    </source>
</evidence>
<dbReference type="OrthoDB" id="9790913at2"/>
<name>D5CRB2_SIDLE</name>
<dbReference type="GO" id="GO:0046872">
    <property type="term" value="F:metal ion binding"/>
    <property type="evidence" value="ECO:0007669"/>
    <property type="project" value="UniProtKB-KW"/>
</dbReference>
<dbReference type="eggNOG" id="COG2346">
    <property type="taxonomic scope" value="Bacteria"/>
</dbReference>
<dbReference type="GO" id="GO:0019825">
    <property type="term" value="F:oxygen binding"/>
    <property type="evidence" value="ECO:0007669"/>
    <property type="project" value="InterPro"/>
</dbReference>
<keyword evidence="7" id="KW-1185">Reference proteome</keyword>
<evidence type="ECO:0000313" key="7">
    <source>
        <dbReference type="Proteomes" id="UP000001625"/>
    </source>
</evidence>
<dbReference type="GO" id="GO:0005344">
    <property type="term" value="F:oxygen carrier activity"/>
    <property type="evidence" value="ECO:0007669"/>
    <property type="project" value="InterPro"/>
</dbReference>
<protein>
    <submittedName>
        <fullName evidence="6">Globin</fullName>
    </submittedName>
</protein>
<proteinExistence type="inferred from homology"/>
<dbReference type="CDD" id="cd14773">
    <property type="entry name" value="TrHb2_PhHbO-like_O"/>
    <property type="match status" value="1"/>
</dbReference>
<dbReference type="EMBL" id="CP001965">
    <property type="protein sequence ID" value="ADE11498.1"/>
    <property type="molecule type" value="Genomic_DNA"/>
</dbReference>
<dbReference type="Proteomes" id="UP000001625">
    <property type="component" value="Chromosome"/>
</dbReference>
<organism evidence="6 7">
    <name type="scientific">Sideroxydans lithotrophicus (strain ES-1)</name>
    <dbReference type="NCBI Taxonomy" id="580332"/>
    <lineage>
        <taxon>Bacteria</taxon>
        <taxon>Pseudomonadati</taxon>
        <taxon>Pseudomonadota</taxon>
        <taxon>Betaproteobacteria</taxon>
        <taxon>Nitrosomonadales</taxon>
        <taxon>Gallionellaceae</taxon>
        <taxon>Sideroxydans</taxon>
    </lineage>
</organism>
<keyword evidence="2" id="KW-0349">Heme</keyword>
<keyword evidence="1" id="KW-0813">Transport</keyword>
<keyword evidence="3" id="KW-0479">Metal-binding</keyword>
<dbReference type="PANTHER" id="PTHR47366:SF1">
    <property type="entry name" value="TWO-ON-TWO HEMOGLOBIN-3"/>
    <property type="match status" value="1"/>
</dbReference>
<reference evidence="6 7" key="1">
    <citation type="submission" date="2010-03" db="EMBL/GenBank/DDBJ databases">
        <title>Complete sequence of Sideroxydans lithotrophicus ES-1.</title>
        <authorList>
            <consortium name="US DOE Joint Genome Institute"/>
            <person name="Lucas S."/>
            <person name="Copeland A."/>
            <person name="Lapidus A."/>
            <person name="Cheng J.-F."/>
            <person name="Bruce D."/>
            <person name="Goodwin L."/>
            <person name="Pitluck S."/>
            <person name="Munk A.C."/>
            <person name="Detter J.C."/>
            <person name="Han C."/>
            <person name="Tapia R."/>
            <person name="Larimer F."/>
            <person name="Land M."/>
            <person name="Hauser L."/>
            <person name="Kyrpides N."/>
            <person name="Ivanova N."/>
            <person name="Emerson D."/>
            <person name="Woyke T."/>
        </authorList>
    </citation>
    <scope>NUCLEOTIDE SEQUENCE [LARGE SCALE GENOMIC DNA]</scope>
    <source>
        <strain evidence="6 7">ES-1</strain>
    </source>
</reference>
<keyword evidence="4" id="KW-0408">Iron</keyword>
<dbReference type="Gene3D" id="1.10.490.10">
    <property type="entry name" value="Globins"/>
    <property type="match status" value="1"/>
</dbReference>
<dbReference type="InterPro" id="IPR009050">
    <property type="entry name" value="Globin-like_sf"/>
</dbReference>
<evidence type="ECO:0000256" key="1">
    <source>
        <dbReference type="ARBA" id="ARBA00022448"/>
    </source>
</evidence>
<dbReference type="InterPro" id="IPR012292">
    <property type="entry name" value="Globin/Proto"/>
</dbReference>
<dbReference type="Pfam" id="PF01152">
    <property type="entry name" value="Bac_globin"/>
    <property type="match status" value="1"/>
</dbReference>
<dbReference type="HOGENOM" id="CLU_103526_3_0_4"/>
<dbReference type="AlphaFoldDB" id="D5CRB2"/>
<dbReference type="InterPro" id="IPR001486">
    <property type="entry name" value="Hemoglobin_trunc"/>
</dbReference>
<sequence length="134" mass="15538">MQISNDKRSHYERIGGEAKVRELVQRFYHLMDELPEAHGVRKMHGASLKGSEDKLFMFLSGWMGGPQLFVEKFGHPALRMRHMPFAIGKTERDQWLLCMGQALDEVVEEEALRNELKAAFIKVADFMRNQSEED</sequence>
<dbReference type="SUPFAM" id="SSF46458">
    <property type="entry name" value="Globin-like"/>
    <property type="match status" value="1"/>
</dbReference>